<evidence type="ECO:0000313" key="2">
    <source>
        <dbReference type="Proteomes" id="UP000445000"/>
    </source>
</evidence>
<dbReference type="Gene3D" id="3.40.140.10">
    <property type="entry name" value="Cytidine Deaminase, domain 2"/>
    <property type="match status" value="1"/>
</dbReference>
<evidence type="ECO:0000313" key="1">
    <source>
        <dbReference type="EMBL" id="GFE82263.1"/>
    </source>
</evidence>
<dbReference type="RefSeq" id="WP_161813921.1">
    <property type="nucleotide sequence ID" value="NZ_BLJN01000004.1"/>
</dbReference>
<evidence type="ECO:0008006" key="3">
    <source>
        <dbReference type="Google" id="ProtNLM"/>
    </source>
</evidence>
<name>A0A829YH88_9GAMM</name>
<dbReference type="SUPFAM" id="SSF102712">
    <property type="entry name" value="JAB1/MPN domain"/>
    <property type="match status" value="1"/>
</dbReference>
<reference evidence="2" key="1">
    <citation type="submission" date="2020-01" db="EMBL/GenBank/DDBJ databases">
        <title>'Steroidobacter agaridevorans' sp. nov., agar-degrading bacteria isolated from rhizosphere soils.</title>
        <authorList>
            <person name="Ikenaga M."/>
            <person name="Kataoka M."/>
            <person name="Murouchi A."/>
            <person name="Katsuragi S."/>
            <person name="Sakai M."/>
        </authorList>
    </citation>
    <scope>NUCLEOTIDE SEQUENCE [LARGE SCALE GENOMIC DNA]</scope>
    <source>
        <strain evidence="2">YU21-B</strain>
    </source>
</reference>
<gene>
    <name evidence="1" type="ORF">GCM10011487_42630</name>
</gene>
<accession>A0A829YH88</accession>
<protein>
    <recommendedName>
        <fullName evidence="3">JAB domain-containing protein</fullName>
    </recommendedName>
</protein>
<organism evidence="1 2">
    <name type="scientific">Steroidobacter agaridevorans</name>
    <dbReference type="NCBI Taxonomy" id="2695856"/>
    <lineage>
        <taxon>Bacteria</taxon>
        <taxon>Pseudomonadati</taxon>
        <taxon>Pseudomonadota</taxon>
        <taxon>Gammaproteobacteria</taxon>
        <taxon>Steroidobacterales</taxon>
        <taxon>Steroidobacteraceae</taxon>
        <taxon>Steroidobacter</taxon>
    </lineage>
</organism>
<keyword evidence="2" id="KW-1185">Reference proteome</keyword>
<dbReference type="Proteomes" id="UP000445000">
    <property type="component" value="Unassembled WGS sequence"/>
</dbReference>
<dbReference type="AlphaFoldDB" id="A0A829YH88"/>
<comment type="caution">
    <text evidence="1">The sequence shown here is derived from an EMBL/GenBank/DDBJ whole genome shotgun (WGS) entry which is preliminary data.</text>
</comment>
<dbReference type="EMBL" id="BLJN01000004">
    <property type="protein sequence ID" value="GFE82263.1"/>
    <property type="molecule type" value="Genomic_DNA"/>
</dbReference>
<sequence length="209" mass="22583">MNVAYRVFLAVVLIATAPRSGAQSNESECLRKEVEAHVLEQFAIYGPKSANHEYFGFVYLHDGILSSAVTRSRPCHAAKCVVDSAEALRSMPRSAKVLGEWHTHPHGGSPGLSKEDVRGAYNNRHISCYQAFYSAPGGAIYTWSPNQMSVPVAMASRASVGNYKEAPAGLAGYSSPASPPPSTRYNVTTLSLAVRRADTSDFSALYNVR</sequence>
<proteinExistence type="predicted"/>